<name>A0A151AKE5_9CLOT</name>
<keyword evidence="1" id="KW-0812">Transmembrane</keyword>
<evidence type="ECO:0000256" key="1">
    <source>
        <dbReference type="SAM" id="Phobius"/>
    </source>
</evidence>
<keyword evidence="1" id="KW-1133">Transmembrane helix</keyword>
<dbReference type="PATRIC" id="fig|1121305.3.peg.2277"/>
<dbReference type="GO" id="GO:0016787">
    <property type="term" value="F:hydrolase activity"/>
    <property type="evidence" value="ECO:0007669"/>
    <property type="project" value="UniProtKB-KW"/>
</dbReference>
<evidence type="ECO:0000313" key="3">
    <source>
        <dbReference type="EMBL" id="KYH28139.1"/>
    </source>
</evidence>
<organism evidence="3 4">
    <name type="scientific">Clostridium colicanis DSM 13634</name>
    <dbReference type="NCBI Taxonomy" id="1121305"/>
    <lineage>
        <taxon>Bacteria</taxon>
        <taxon>Bacillati</taxon>
        <taxon>Bacillota</taxon>
        <taxon>Clostridia</taxon>
        <taxon>Eubacteriales</taxon>
        <taxon>Clostridiaceae</taxon>
        <taxon>Clostridium</taxon>
    </lineage>
</organism>
<reference evidence="3 4" key="1">
    <citation type="submission" date="2016-02" db="EMBL/GenBank/DDBJ databases">
        <title>Genome sequence of Clostridium colicanis DSM 13634.</title>
        <authorList>
            <person name="Poehlein A."/>
            <person name="Daniel R."/>
        </authorList>
    </citation>
    <scope>NUCLEOTIDE SEQUENCE [LARGE SCALE GENOMIC DNA]</scope>
    <source>
        <strain evidence="3 4">DSM 13634</strain>
    </source>
</reference>
<dbReference type="AlphaFoldDB" id="A0A151AKE5"/>
<feature type="transmembrane region" description="Helical" evidence="1">
    <location>
        <begin position="39"/>
        <end position="60"/>
    </location>
</feature>
<dbReference type="InterPro" id="IPR008044">
    <property type="entry name" value="Phage_lysin"/>
</dbReference>
<sequence>MGKKNFNNQYSKLESSEQTKKYIKEMYDMADKTEIKSNIAFAVIAVPIAIICVLTLVQMFSFTINFAKGDSTSKQAQIISSDTSENTSTEAQTEASTVSETLNEKIYNYLKDENNRNSSLQKSIKLNKGSDKGLSTIFVAQILRDNGYNISNSIINTNRLVAELEKNGWEKVSDYTKLQPGDICFTSNSKSGAPSHTYIFMDWVKEGKTDYAYVVDNQVSEYKDTYHKRNIDSSTPKKDKFNFFMRKK</sequence>
<evidence type="ECO:0000313" key="4">
    <source>
        <dbReference type="Proteomes" id="UP000075374"/>
    </source>
</evidence>
<keyword evidence="3" id="KW-0378">Hydrolase</keyword>
<keyword evidence="1" id="KW-0472">Membrane</keyword>
<dbReference type="Proteomes" id="UP000075374">
    <property type="component" value="Unassembled WGS sequence"/>
</dbReference>
<dbReference type="Pfam" id="PF05382">
    <property type="entry name" value="Amidase_5"/>
    <property type="match status" value="1"/>
</dbReference>
<keyword evidence="4" id="KW-1185">Reference proteome</keyword>
<protein>
    <submittedName>
        <fullName evidence="3">Bacteriophage peptidoglycan hydrolase</fullName>
    </submittedName>
</protein>
<gene>
    <name evidence="3" type="ORF">CLCOL_22730</name>
</gene>
<comment type="caution">
    <text evidence="3">The sequence shown here is derived from an EMBL/GenBank/DDBJ whole genome shotgun (WGS) entry which is preliminary data.</text>
</comment>
<feature type="domain" description="Bacteriophage lysin" evidence="2">
    <location>
        <begin position="135"/>
        <end position="204"/>
    </location>
</feature>
<evidence type="ECO:0000259" key="2">
    <source>
        <dbReference type="Pfam" id="PF05382"/>
    </source>
</evidence>
<accession>A0A151AKE5</accession>
<dbReference type="RefSeq" id="WP_061859065.1">
    <property type="nucleotide sequence ID" value="NZ_LTBB01000013.1"/>
</dbReference>
<dbReference type="EMBL" id="LTBB01000013">
    <property type="protein sequence ID" value="KYH28139.1"/>
    <property type="molecule type" value="Genomic_DNA"/>
</dbReference>
<proteinExistence type="predicted"/>
<dbReference type="STRING" id="1121305.CLCOL_22730"/>